<evidence type="ECO:0000256" key="3">
    <source>
        <dbReference type="ARBA" id="ARBA00022723"/>
    </source>
</evidence>
<evidence type="ECO:0000256" key="2">
    <source>
        <dbReference type="ARBA" id="ARBA00010024"/>
    </source>
</evidence>
<dbReference type="Pfam" id="PF06203">
    <property type="entry name" value="CCT"/>
    <property type="match status" value="1"/>
</dbReference>
<feature type="compositionally biased region" description="Polar residues" evidence="9">
    <location>
        <begin position="165"/>
        <end position="178"/>
    </location>
</feature>
<dbReference type="InterPro" id="IPR000315">
    <property type="entry name" value="Znf_B-box"/>
</dbReference>
<evidence type="ECO:0000256" key="7">
    <source>
        <dbReference type="PROSITE-ProRule" id="PRU00024"/>
    </source>
</evidence>
<dbReference type="InterPro" id="IPR010402">
    <property type="entry name" value="CCT_domain"/>
</dbReference>
<dbReference type="SMART" id="SM00336">
    <property type="entry name" value="BBOX"/>
    <property type="match status" value="1"/>
</dbReference>
<evidence type="ECO:0000256" key="5">
    <source>
        <dbReference type="ARBA" id="ARBA00022833"/>
    </source>
</evidence>
<keyword evidence="3" id="KW-0479">Metal-binding</keyword>
<keyword evidence="4 7" id="KW-0863">Zinc-finger</keyword>
<dbReference type="OMA" id="MGIMNEN"/>
<accession>A0A803MTZ9</accession>
<dbReference type="Gramene" id="AUR62035221-RA">
    <property type="protein sequence ID" value="AUR62035221-RA:cds"/>
    <property type="gene ID" value="AUR62035221"/>
</dbReference>
<evidence type="ECO:0000259" key="11">
    <source>
        <dbReference type="PROSITE" id="PS51017"/>
    </source>
</evidence>
<evidence type="ECO:0000256" key="6">
    <source>
        <dbReference type="ARBA" id="ARBA00023242"/>
    </source>
</evidence>
<feature type="region of interest" description="Disordered" evidence="9">
    <location>
        <begin position="153"/>
        <end position="180"/>
    </location>
</feature>
<dbReference type="AlphaFoldDB" id="A0A803MTZ9"/>
<evidence type="ECO:0000256" key="9">
    <source>
        <dbReference type="SAM" id="MobiDB-lite"/>
    </source>
</evidence>
<keyword evidence="13" id="KW-1185">Reference proteome</keyword>
<dbReference type="PANTHER" id="PTHR31874">
    <property type="entry name" value="CCT MOTIF FAMILY PROTEIN, EXPRESSED"/>
    <property type="match status" value="1"/>
</dbReference>
<dbReference type="PROSITE" id="PS50119">
    <property type="entry name" value="ZF_BBOX"/>
    <property type="match status" value="1"/>
</dbReference>
<evidence type="ECO:0000313" key="12">
    <source>
        <dbReference type="EnsemblPlants" id="AUR62035221-RA:cds"/>
    </source>
</evidence>
<sequence length="345" mass="39086">MISNKKIANAVSGKTARACDCCIRKRARWYCPADDAFLCQSCDGIVHSANLLARRHERVRLKTASLKRAVDDPRRLDLPSWHRGLTRKPRSPRHGKHQSKFEERNPIHVIVPELGMEETTSSQDSESEEQLLYRVPIYDPFITDFRSSPTVDDIRPLELEGGSDVSKSTISNSKQSPDNYMPSDMDLEEFAADVETLLGKGLDDELYGIEELGLLDCSPSINYSNINENYIGKIVKEVDELCDEGEMIRGYEIEAESNNGTCGLERSRHQIYGEYQLGGFVGNGGIGDGGREARVSRYREKRRTRLFSKKIRYEVRKLNAEKRPRMKGRFVKRSSFAAANAAFPK</sequence>
<evidence type="ECO:0000313" key="13">
    <source>
        <dbReference type="Proteomes" id="UP000596660"/>
    </source>
</evidence>
<dbReference type="PROSITE" id="PS51017">
    <property type="entry name" value="CCT"/>
    <property type="match status" value="1"/>
</dbReference>
<dbReference type="PANTHER" id="PTHR31874:SF1">
    <property type="entry name" value="ZINC FINGER PROTEIN CONSTANS-LIKE 6"/>
    <property type="match status" value="1"/>
</dbReference>
<dbReference type="GO" id="GO:0006355">
    <property type="term" value="P:regulation of DNA-templated transcription"/>
    <property type="evidence" value="ECO:0007669"/>
    <property type="project" value="TreeGrafter"/>
</dbReference>
<dbReference type="CDD" id="cd19821">
    <property type="entry name" value="Bbox1_BBX-like"/>
    <property type="match status" value="1"/>
</dbReference>
<evidence type="ECO:0000256" key="4">
    <source>
        <dbReference type="ARBA" id="ARBA00022771"/>
    </source>
</evidence>
<dbReference type="InterPro" id="IPR052453">
    <property type="entry name" value="CONSTANS-like_ZF"/>
</dbReference>
<dbReference type="InterPro" id="IPR049808">
    <property type="entry name" value="CONSTANS-like_Bbox1"/>
</dbReference>
<comment type="subcellular location">
    <subcellularLocation>
        <location evidence="1 8">Nucleus</location>
    </subcellularLocation>
</comment>
<dbReference type="SMR" id="A0A803MTZ9"/>
<dbReference type="GO" id="GO:0005634">
    <property type="term" value="C:nucleus"/>
    <property type="evidence" value="ECO:0007669"/>
    <property type="project" value="UniProtKB-SubCell"/>
</dbReference>
<feature type="region of interest" description="Disordered" evidence="9">
    <location>
        <begin position="80"/>
        <end position="112"/>
    </location>
</feature>
<proteinExistence type="inferred from homology"/>
<reference evidence="12" key="2">
    <citation type="submission" date="2021-03" db="UniProtKB">
        <authorList>
            <consortium name="EnsemblPlants"/>
        </authorList>
    </citation>
    <scope>IDENTIFICATION</scope>
</reference>
<comment type="similarity">
    <text evidence="2">Belongs to the CONSTANS family.</text>
</comment>
<evidence type="ECO:0000256" key="8">
    <source>
        <dbReference type="PROSITE-ProRule" id="PRU00357"/>
    </source>
</evidence>
<organism evidence="12 13">
    <name type="scientific">Chenopodium quinoa</name>
    <name type="common">Quinoa</name>
    <dbReference type="NCBI Taxonomy" id="63459"/>
    <lineage>
        <taxon>Eukaryota</taxon>
        <taxon>Viridiplantae</taxon>
        <taxon>Streptophyta</taxon>
        <taxon>Embryophyta</taxon>
        <taxon>Tracheophyta</taxon>
        <taxon>Spermatophyta</taxon>
        <taxon>Magnoliopsida</taxon>
        <taxon>eudicotyledons</taxon>
        <taxon>Gunneridae</taxon>
        <taxon>Pentapetalae</taxon>
        <taxon>Caryophyllales</taxon>
        <taxon>Chenopodiaceae</taxon>
        <taxon>Chenopodioideae</taxon>
        <taxon>Atripliceae</taxon>
        <taxon>Chenopodium</taxon>
    </lineage>
</organism>
<dbReference type="Proteomes" id="UP000596660">
    <property type="component" value="Unplaced"/>
</dbReference>
<dbReference type="EnsemblPlants" id="AUR62035221-RA">
    <property type="protein sequence ID" value="AUR62035221-RA:cds"/>
    <property type="gene ID" value="AUR62035221"/>
</dbReference>
<keyword evidence="5" id="KW-0862">Zinc</keyword>
<evidence type="ECO:0000259" key="10">
    <source>
        <dbReference type="PROSITE" id="PS50119"/>
    </source>
</evidence>
<name>A0A803MTZ9_CHEQI</name>
<evidence type="ECO:0000256" key="1">
    <source>
        <dbReference type="ARBA" id="ARBA00004123"/>
    </source>
</evidence>
<reference evidence="12" key="1">
    <citation type="journal article" date="2017" name="Nature">
        <title>The genome of Chenopodium quinoa.</title>
        <authorList>
            <person name="Jarvis D.E."/>
            <person name="Ho Y.S."/>
            <person name="Lightfoot D.J."/>
            <person name="Schmoeckel S.M."/>
            <person name="Li B."/>
            <person name="Borm T.J.A."/>
            <person name="Ohyanagi H."/>
            <person name="Mineta K."/>
            <person name="Michell C.T."/>
            <person name="Saber N."/>
            <person name="Kharbatia N.M."/>
            <person name="Rupper R.R."/>
            <person name="Sharp A.R."/>
            <person name="Dally N."/>
            <person name="Boughton B.A."/>
            <person name="Woo Y.H."/>
            <person name="Gao G."/>
            <person name="Schijlen E.G.W.M."/>
            <person name="Guo X."/>
            <person name="Momin A.A."/>
            <person name="Negrao S."/>
            <person name="Al-Babili S."/>
            <person name="Gehring C."/>
            <person name="Roessner U."/>
            <person name="Jung C."/>
            <person name="Murphy K."/>
            <person name="Arold S.T."/>
            <person name="Gojobori T."/>
            <person name="van der Linden C.G."/>
            <person name="van Loo E.N."/>
            <person name="Jellen E.N."/>
            <person name="Maughan P.J."/>
            <person name="Tester M."/>
        </authorList>
    </citation>
    <scope>NUCLEOTIDE SEQUENCE [LARGE SCALE GENOMIC DNA]</scope>
    <source>
        <strain evidence="12">cv. PI 614886</strain>
    </source>
</reference>
<feature type="compositionally biased region" description="Basic residues" evidence="9">
    <location>
        <begin position="84"/>
        <end position="98"/>
    </location>
</feature>
<feature type="domain" description="CCT" evidence="11">
    <location>
        <begin position="291"/>
        <end position="333"/>
    </location>
</feature>
<dbReference type="GO" id="GO:0008270">
    <property type="term" value="F:zinc ion binding"/>
    <property type="evidence" value="ECO:0007669"/>
    <property type="project" value="UniProtKB-KW"/>
</dbReference>
<keyword evidence="6 8" id="KW-0539">Nucleus</keyword>
<feature type="domain" description="B box-type" evidence="10">
    <location>
        <begin position="14"/>
        <end position="61"/>
    </location>
</feature>
<protein>
    <submittedName>
        <fullName evidence="12">Uncharacterized protein</fullName>
    </submittedName>
</protein>